<keyword evidence="3" id="KW-1185">Reference proteome</keyword>
<protein>
    <submittedName>
        <fullName evidence="2">GNAT family N-acetyltransferase</fullName>
    </submittedName>
</protein>
<dbReference type="InterPro" id="IPR000182">
    <property type="entry name" value="GNAT_dom"/>
</dbReference>
<dbReference type="Pfam" id="PF13527">
    <property type="entry name" value="Acetyltransf_9"/>
    <property type="match status" value="1"/>
</dbReference>
<evidence type="ECO:0000313" key="2">
    <source>
        <dbReference type="EMBL" id="MBR1139833.1"/>
    </source>
</evidence>
<accession>A0ABS5GES4</accession>
<evidence type="ECO:0000259" key="1">
    <source>
        <dbReference type="PROSITE" id="PS51186"/>
    </source>
</evidence>
<sequence>MSIEIDILNGDAAWPQVKPLYDAIWPPEVVAGLPWAGITFAHADLRVLVQDETGEVVGHAGLYRRVVTWNGQKINVGGIGGVLTRADRRNQGLATVALNAAIQTFRHEDSINFAILFCAEDRIPFYASRGFTPFTGDVYVEQPQRGRVRFDALSALVHDIKRSAPTRGTLDLRGLPW</sequence>
<gene>
    <name evidence="2" type="ORF">JQ619_29165</name>
</gene>
<feature type="domain" description="N-acetyltransferase" evidence="1">
    <location>
        <begin position="3"/>
        <end position="163"/>
    </location>
</feature>
<dbReference type="Gene3D" id="3.40.630.30">
    <property type="match status" value="1"/>
</dbReference>
<dbReference type="SUPFAM" id="SSF55729">
    <property type="entry name" value="Acyl-CoA N-acyltransferases (Nat)"/>
    <property type="match status" value="1"/>
</dbReference>
<dbReference type="PROSITE" id="PS51186">
    <property type="entry name" value="GNAT"/>
    <property type="match status" value="1"/>
</dbReference>
<proteinExistence type="predicted"/>
<evidence type="ECO:0000313" key="3">
    <source>
        <dbReference type="Proteomes" id="UP001314635"/>
    </source>
</evidence>
<comment type="caution">
    <text evidence="2">The sequence shown here is derived from an EMBL/GenBank/DDBJ whole genome shotgun (WGS) entry which is preliminary data.</text>
</comment>
<dbReference type="InterPro" id="IPR016181">
    <property type="entry name" value="Acyl_CoA_acyltransferase"/>
</dbReference>
<name>A0ABS5GES4_9BRAD</name>
<dbReference type="CDD" id="cd04301">
    <property type="entry name" value="NAT_SF"/>
    <property type="match status" value="1"/>
</dbReference>
<dbReference type="Proteomes" id="UP001314635">
    <property type="component" value="Unassembled WGS sequence"/>
</dbReference>
<dbReference type="EMBL" id="JAFCLK010000033">
    <property type="protein sequence ID" value="MBR1139833.1"/>
    <property type="molecule type" value="Genomic_DNA"/>
</dbReference>
<reference evidence="3" key="1">
    <citation type="journal article" date="2021" name="ISME J.">
        <title>Evolutionary origin and ecological implication of a unique nif island in free-living Bradyrhizobium lineages.</title>
        <authorList>
            <person name="Tao J."/>
        </authorList>
    </citation>
    <scope>NUCLEOTIDE SEQUENCE [LARGE SCALE GENOMIC DNA]</scope>
    <source>
        <strain evidence="3">SZCCT0094</strain>
    </source>
</reference>
<dbReference type="RefSeq" id="WP_172237203.1">
    <property type="nucleotide sequence ID" value="NZ_JABFDP010000015.1"/>
</dbReference>
<organism evidence="2 3">
    <name type="scientific">Bradyrhizobium denitrificans</name>
    <dbReference type="NCBI Taxonomy" id="2734912"/>
    <lineage>
        <taxon>Bacteria</taxon>
        <taxon>Pseudomonadati</taxon>
        <taxon>Pseudomonadota</taxon>
        <taxon>Alphaproteobacteria</taxon>
        <taxon>Hyphomicrobiales</taxon>
        <taxon>Nitrobacteraceae</taxon>
        <taxon>Bradyrhizobium</taxon>
    </lineage>
</organism>